<name>A0A3T0KRQ0_9BACI</name>
<organism evidence="1 2">
    <name type="scientific">Peribacillus asahii</name>
    <dbReference type="NCBI Taxonomy" id="228899"/>
    <lineage>
        <taxon>Bacteria</taxon>
        <taxon>Bacillati</taxon>
        <taxon>Bacillota</taxon>
        <taxon>Bacilli</taxon>
        <taxon>Bacillales</taxon>
        <taxon>Bacillaceae</taxon>
        <taxon>Peribacillus</taxon>
    </lineage>
</organism>
<evidence type="ECO:0000313" key="2">
    <source>
        <dbReference type="Proteomes" id="UP000283095"/>
    </source>
</evidence>
<dbReference type="OrthoDB" id="7854327at2"/>
<proteinExistence type="predicted"/>
<dbReference type="AlphaFoldDB" id="A0A3T0KRQ0"/>
<dbReference type="EMBL" id="CP026095">
    <property type="protein sequence ID" value="AZV42914.1"/>
    <property type="molecule type" value="Genomic_DNA"/>
</dbReference>
<protein>
    <submittedName>
        <fullName evidence="1">Uncharacterized protein</fullName>
    </submittedName>
</protein>
<accession>A0A3T0KRQ0</accession>
<dbReference type="Proteomes" id="UP000283095">
    <property type="component" value="Chromosome"/>
</dbReference>
<gene>
    <name evidence="1" type="ORF">BAOM_2305</name>
</gene>
<evidence type="ECO:0000313" key="1">
    <source>
        <dbReference type="EMBL" id="AZV42914.1"/>
    </source>
</evidence>
<dbReference type="RefSeq" id="WP_127760293.1">
    <property type="nucleotide sequence ID" value="NZ_CP026095.1"/>
</dbReference>
<dbReference type="KEGG" id="pasa:BAOM_2305"/>
<sequence>MVNKKNNTNHYEEAPYAAGMNFGLEEVEPFLKHLSSSILDSGFNQNEINTIQSEINTMKEDNEIKEIGTFDVIYKGQPTKIRIQAEIHIEDVDKEVVLYMFSIQELVDIIDEEMLKIEDEREF</sequence>
<reference evidence="1 2" key="1">
    <citation type="submission" date="2018-01" db="EMBL/GenBank/DDBJ databases">
        <title>Bacillus asahii Genome sequencing and assembly.</title>
        <authorList>
            <person name="Jiang H."/>
            <person name="Feng Y."/>
            <person name="Zhao F."/>
            <person name="Lin X."/>
        </authorList>
    </citation>
    <scope>NUCLEOTIDE SEQUENCE [LARGE SCALE GENOMIC DNA]</scope>
    <source>
        <strain evidence="1 2">OM18</strain>
    </source>
</reference>